<evidence type="ECO:0000256" key="4">
    <source>
        <dbReference type="RuleBase" id="RU361277"/>
    </source>
</evidence>
<dbReference type="STRING" id="456481.LEPBI_I3293"/>
<evidence type="ECO:0000313" key="7">
    <source>
        <dbReference type="Proteomes" id="UP000001847"/>
    </source>
</evidence>
<dbReference type="InterPro" id="IPR002328">
    <property type="entry name" value="ADH_Zn_CS"/>
</dbReference>
<dbReference type="PROSITE" id="PS00059">
    <property type="entry name" value="ADH_ZINC"/>
    <property type="match status" value="1"/>
</dbReference>
<protein>
    <submittedName>
        <fullName evidence="6">Putative zinc-binding alcohol dehydrogenase</fullName>
        <ecNumber evidence="6">1.1.1.-</ecNumber>
    </submittedName>
</protein>
<dbReference type="OrthoDB" id="9769198at2"/>
<sequence>MKAAVLPSGSRSLEIQELDLPPLPPNQVKVKVKACGICGSDIHFILHGKMKATYSPCVPGHETSGVVAEIGDQVTKFKLGDRVVVSAGTSCGKCKHCLAGRENLCENIGVIGFNQRGGFAEFIQTEERYLHLLPEEIPFAEGAILADAVSTPYHAIKYQGELKAGESVAIIGCGGLGIHAVAIAKALGAAKIYAIDIDSGSLENAKAYGADELILVEKNMQVGKVLKEKSGGIDLLCDFTGYMPNIESSVRAMNRGGRIVLVGIGRNKLEIPMPFFLIERQIRITGSYGSDRRAIPELIQLYQEKKLNLTKSISGIHKLEDTNEFLHALEEKKGNPIRFIINPELS</sequence>
<proteinExistence type="inferred from homology"/>
<dbReference type="SMART" id="SM00829">
    <property type="entry name" value="PKS_ER"/>
    <property type="match status" value="1"/>
</dbReference>
<dbReference type="InterPro" id="IPR020843">
    <property type="entry name" value="ER"/>
</dbReference>
<dbReference type="PANTHER" id="PTHR43401">
    <property type="entry name" value="L-THREONINE 3-DEHYDROGENASE"/>
    <property type="match status" value="1"/>
</dbReference>
<dbReference type="PANTHER" id="PTHR43401:SF2">
    <property type="entry name" value="L-THREONINE 3-DEHYDROGENASE"/>
    <property type="match status" value="1"/>
</dbReference>
<reference evidence="6 7" key="1">
    <citation type="journal article" date="2008" name="PLoS ONE">
        <title>Genome sequence of the saprophyte Leptospira biflexa provides insights into the evolution of Leptospira and the pathogenesis of leptospirosis.</title>
        <authorList>
            <person name="Picardeau M."/>
            <person name="Bulach D.M."/>
            <person name="Bouchier C."/>
            <person name="Zuerner R.L."/>
            <person name="Zidane N."/>
            <person name="Wilson P.J."/>
            <person name="Creno S."/>
            <person name="Kuczek E.S."/>
            <person name="Bommezzadri S."/>
            <person name="Davis J.C."/>
            <person name="McGrath A."/>
            <person name="Johnson M.J."/>
            <person name="Boursaux-Eude C."/>
            <person name="Seemann T."/>
            <person name="Rouy Z."/>
            <person name="Coppel R.L."/>
            <person name="Rood J.I."/>
            <person name="Lajus A."/>
            <person name="Davies J.K."/>
            <person name="Medigue C."/>
            <person name="Adler B."/>
        </authorList>
    </citation>
    <scope>NUCLEOTIDE SEQUENCE [LARGE SCALE GENOMIC DNA]</scope>
    <source>
        <strain evidence="7">Patoc 1 / ATCC 23582 / Paris</strain>
    </source>
</reference>
<dbReference type="EMBL" id="CP000786">
    <property type="protein sequence ID" value="ABZ99358.1"/>
    <property type="molecule type" value="Genomic_DNA"/>
</dbReference>
<dbReference type="HOGENOM" id="CLU_026673_11_2_12"/>
<dbReference type="Pfam" id="PF00107">
    <property type="entry name" value="ADH_zinc_N"/>
    <property type="match status" value="1"/>
</dbReference>
<dbReference type="Gene3D" id="3.40.50.720">
    <property type="entry name" value="NAD(P)-binding Rossmann-like Domain"/>
    <property type="match status" value="1"/>
</dbReference>
<feature type="domain" description="Enoyl reductase (ER)" evidence="5">
    <location>
        <begin position="9"/>
        <end position="329"/>
    </location>
</feature>
<dbReference type="Pfam" id="PF08240">
    <property type="entry name" value="ADH_N"/>
    <property type="match status" value="1"/>
</dbReference>
<evidence type="ECO:0000256" key="3">
    <source>
        <dbReference type="ARBA" id="ARBA00023002"/>
    </source>
</evidence>
<dbReference type="InterPro" id="IPR013154">
    <property type="entry name" value="ADH-like_N"/>
</dbReference>
<evidence type="ECO:0000313" key="6">
    <source>
        <dbReference type="EMBL" id="ABZ99358.1"/>
    </source>
</evidence>
<dbReference type="InterPro" id="IPR013149">
    <property type="entry name" value="ADH-like_C"/>
</dbReference>
<dbReference type="AlphaFoldDB" id="B0SQW1"/>
<dbReference type="GO" id="GO:0008270">
    <property type="term" value="F:zinc ion binding"/>
    <property type="evidence" value="ECO:0007669"/>
    <property type="project" value="InterPro"/>
</dbReference>
<evidence type="ECO:0000256" key="2">
    <source>
        <dbReference type="ARBA" id="ARBA00022833"/>
    </source>
</evidence>
<dbReference type="InterPro" id="IPR050129">
    <property type="entry name" value="Zn_alcohol_dh"/>
</dbReference>
<dbReference type="BioCyc" id="LBIF456481:LEPBI_RS16130-MONOMER"/>
<keyword evidence="3 6" id="KW-0560">Oxidoreductase</keyword>
<name>B0SQW1_LEPBP</name>
<dbReference type="Proteomes" id="UP000001847">
    <property type="component" value="Chromosome I"/>
</dbReference>
<dbReference type="SUPFAM" id="SSF51735">
    <property type="entry name" value="NAD(P)-binding Rossmann-fold domains"/>
    <property type="match status" value="1"/>
</dbReference>
<keyword evidence="7" id="KW-1185">Reference proteome</keyword>
<comment type="similarity">
    <text evidence="4">Belongs to the zinc-containing alcohol dehydrogenase family.</text>
</comment>
<dbReference type="GO" id="GO:0016616">
    <property type="term" value="F:oxidoreductase activity, acting on the CH-OH group of donors, NAD or NADP as acceptor"/>
    <property type="evidence" value="ECO:0007669"/>
    <property type="project" value="UniProtKB-ARBA"/>
</dbReference>
<dbReference type="KEGG" id="lbi:LEPBI_I3293"/>
<dbReference type="Gene3D" id="3.90.180.10">
    <property type="entry name" value="Medium-chain alcohol dehydrogenases, catalytic domain"/>
    <property type="match status" value="1"/>
</dbReference>
<evidence type="ECO:0000256" key="1">
    <source>
        <dbReference type="ARBA" id="ARBA00022723"/>
    </source>
</evidence>
<keyword evidence="1 4" id="KW-0479">Metal-binding</keyword>
<evidence type="ECO:0000259" key="5">
    <source>
        <dbReference type="SMART" id="SM00829"/>
    </source>
</evidence>
<gene>
    <name evidence="6" type="ordered locus">LEPBI_I3293</name>
</gene>
<dbReference type="EC" id="1.1.1.-" evidence="6"/>
<organism evidence="6 7">
    <name type="scientific">Leptospira biflexa serovar Patoc (strain Patoc 1 / ATCC 23582 / Paris)</name>
    <dbReference type="NCBI Taxonomy" id="456481"/>
    <lineage>
        <taxon>Bacteria</taxon>
        <taxon>Pseudomonadati</taxon>
        <taxon>Spirochaetota</taxon>
        <taxon>Spirochaetia</taxon>
        <taxon>Leptospirales</taxon>
        <taxon>Leptospiraceae</taxon>
        <taxon>Leptospira</taxon>
    </lineage>
</organism>
<accession>B0SQW1</accession>
<comment type="cofactor">
    <cofactor evidence="4">
        <name>Zn(2+)</name>
        <dbReference type="ChEBI" id="CHEBI:29105"/>
    </cofactor>
</comment>
<dbReference type="InterPro" id="IPR036291">
    <property type="entry name" value="NAD(P)-bd_dom_sf"/>
</dbReference>
<dbReference type="InterPro" id="IPR011032">
    <property type="entry name" value="GroES-like_sf"/>
</dbReference>
<keyword evidence="2 4" id="KW-0862">Zinc</keyword>
<dbReference type="CDD" id="cd08254">
    <property type="entry name" value="hydroxyacyl_CoA_DH"/>
    <property type="match status" value="1"/>
</dbReference>
<dbReference type="SUPFAM" id="SSF50129">
    <property type="entry name" value="GroES-like"/>
    <property type="match status" value="1"/>
</dbReference>
<dbReference type="RefSeq" id="WP_012390214.1">
    <property type="nucleotide sequence ID" value="NC_010602.1"/>
</dbReference>